<gene>
    <name evidence="1" type="ORF">BH720_04840</name>
</gene>
<reference evidence="1" key="1">
    <citation type="submission" date="2016-09" db="EMBL/GenBank/DDBJ databases">
        <title>Draft genome of thermotolerant cyanobacterium Desertifilum sp. strain IPPAS B-1220.</title>
        <authorList>
            <person name="Sinetova M.A."/>
            <person name="Bolakhan K."/>
            <person name="Zayadan B.K."/>
            <person name="Mironov K.S."/>
            <person name="Ustinova V."/>
            <person name="Kupriyanova E.V."/>
            <person name="Sidorov R.A."/>
            <person name="Skrypnik A.N."/>
            <person name="Gogoleva N.E."/>
            <person name="Gogolev Y.V."/>
            <person name="Los D.A."/>
        </authorList>
    </citation>
    <scope>NUCLEOTIDE SEQUENCE [LARGE SCALE GENOMIC DNA]</scope>
    <source>
        <strain evidence="1">IPPAS B-1220</strain>
    </source>
</reference>
<dbReference type="RefSeq" id="WP_069966038.1">
    <property type="nucleotide sequence ID" value="NZ_CM124774.1"/>
</dbReference>
<evidence type="ECO:0000313" key="1">
    <source>
        <dbReference type="EMBL" id="OEJ76337.1"/>
    </source>
</evidence>
<dbReference type="STRING" id="1781255.BH720_04840"/>
<dbReference type="EMBL" id="MJGC01000039">
    <property type="protein sequence ID" value="OEJ76337.1"/>
    <property type="molecule type" value="Genomic_DNA"/>
</dbReference>
<protein>
    <submittedName>
        <fullName evidence="1">Uncharacterized protein</fullName>
    </submittedName>
</protein>
<name>A0A1E5QP17_9CYAN</name>
<organism evidence="1">
    <name type="scientific">Desertifilum tharense IPPAS B-1220</name>
    <dbReference type="NCBI Taxonomy" id="1781255"/>
    <lineage>
        <taxon>Bacteria</taxon>
        <taxon>Bacillati</taxon>
        <taxon>Cyanobacteriota</taxon>
        <taxon>Cyanophyceae</taxon>
        <taxon>Desertifilales</taxon>
        <taxon>Desertifilaceae</taxon>
        <taxon>Desertifilum</taxon>
    </lineage>
</organism>
<sequence length="146" mass="16430">MGKKRIAQLLEQLHENQQKELENAAAIFTVAQVAVNQLREQVSQPETALPPAVGLSSPRQVTQEELVKRYGSHLECRKAAKARGIVFRRTPTWKQLIAAFSYLDAFQQAIDRYMTAYPNSDLPEMTIQLKLAPGGRVERIDPLSSQ</sequence>
<accession>A0A1E5QP17</accession>
<comment type="caution">
    <text evidence="1">The sequence shown here is derived from an EMBL/GenBank/DDBJ whole genome shotgun (WGS) entry which is preliminary data.</text>
</comment>
<dbReference type="AlphaFoldDB" id="A0A1E5QP17"/>
<proteinExistence type="predicted"/>
<dbReference type="OrthoDB" id="573508at2"/>